<proteinExistence type="predicted"/>
<gene>
    <name evidence="1" type="ORF">IV02_30860</name>
</gene>
<protein>
    <submittedName>
        <fullName evidence="1">Uncharacterized protein</fullName>
    </submittedName>
</protein>
<evidence type="ECO:0000313" key="2">
    <source>
        <dbReference type="Proteomes" id="UP000028643"/>
    </source>
</evidence>
<sequence>MKITGKVEIEAVTDVVCDVCQLTTKVPNGGLEFATMQARWGYGTKHDGERYEIHLCEGCFFQAVAYLKQERRSQALFSVKGGIVENDFGLTAKDDFFGDTVRS</sequence>
<dbReference type="AlphaFoldDB" id="A0A085UKZ5"/>
<reference evidence="1 2" key="1">
    <citation type="submission" date="2014-07" db="EMBL/GenBank/DDBJ databases">
        <title>Draft Genome Sequences of Environmental Pseudomonas syringae strains.</title>
        <authorList>
            <person name="Baltrus D.A."/>
            <person name="Berge O."/>
            <person name="Morris C."/>
        </authorList>
    </citation>
    <scope>NUCLEOTIDE SEQUENCE [LARGE SCALE GENOMIC DNA]</scope>
    <source>
        <strain evidence="1 2">CEB003</strain>
    </source>
</reference>
<name>A0A085UKZ5_PSESX</name>
<comment type="caution">
    <text evidence="1">The sequence shown here is derived from an EMBL/GenBank/DDBJ whole genome shotgun (WGS) entry which is preliminary data.</text>
</comment>
<dbReference type="PATRIC" id="fig|317.174.peg.6295"/>
<accession>A0A085UKZ5</accession>
<evidence type="ECO:0000313" key="1">
    <source>
        <dbReference type="EMBL" id="KFE43858.1"/>
    </source>
</evidence>
<dbReference type="EMBL" id="JPQT01000183">
    <property type="protein sequence ID" value="KFE43858.1"/>
    <property type="molecule type" value="Genomic_DNA"/>
</dbReference>
<dbReference type="RefSeq" id="WP_047579885.1">
    <property type="nucleotide sequence ID" value="NZ_JPQT01000183.1"/>
</dbReference>
<organism evidence="1 2">
    <name type="scientific">Pseudomonas syringae</name>
    <dbReference type="NCBI Taxonomy" id="317"/>
    <lineage>
        <taxon>Bacteria</taxon>
        <taxon>Pseudomonadati</taxon>
        <taxon>Pseudomonadota</taxon>
        <taxon>Gammaproteobacteria</taxon>
        <taxon>Pseudomonadales</taxon>
        <taxon>Pseudomonadaceae</taxon>
        <taxon>Pseudomonas</taxon>
    </lineage>
</organism>
<dbReference type="Proteomes" id="UP000028643">
    <property type="component" value="Unassembled WGS sequence"/>
</dbReference>